<organism evidence="1 2">
    <name type="scientific">Rubroshorea leprosula</name>
    <dbReference type="NCBI Taxonomy" id="152421"/>
    <lineage>
        <taxon>Eukaryota</taxon>
        <taxon>Viridiplantae</taxon>
        <taxon>Streptophyta</taxon>
        <taxon>Embryophyta</taxon>
        <taxon>Tracheophyta</taxon>
        <taxon>Spermatophyta</taxon>
        <taxon>Magnoliopsida</taxon>
        <taxon>eudicotyledons</taxon>
        <taxon>Gunneridae</taxon>
        <taxon>Pentapetalae</taxon>
        <taxon>rosids</taxon>
        <taxon>malvids</taxon>
        <taxon>Malvales</taxon>
        <taxon>Dipterocarpaceae</taxon>
        <taxon>Rubroshorea</taxon>
    </lineage>
</organism>
<comment type="caution">
    <text evidence="1">The sequence shown here is derived from an EMBL/GenBank/DDBJ whole genome shotgun (WGS) entry which is preliminary data.</text>
</comment>
<dbReference type="EMBL" id="BPVZ01000110">
    <property type="protein sequence ID" value="GKV35297.1"/>
    <property type="molecule type" value="Genomic_DNA"/>
</dbReference>
<evidence type="ECO:0000313" key="1">
    <source>
        <dbReference type="EMBL" id="GKV35297.1"/>
    </source>
</evidence>
<evidence type="ECO:0000313" key="2">
    <source>
        <dbReference type="Proteomes" id="UP001054252"/>
    </source>
</evidence>
<protein>
    <submittedName>
        <fullName evidence="1">Uncharacterized protein</fullName>
    </submittedName>
</protein>
<accession>A0AAV5LDT9</accession>
<gene>
    <name evidence="1" type="ORF">SLEP1_g43593</name>
</gene>
<name>A0AAV5LDT9_9ROSI</name>
<dbReference type="Proteomes" id="UP001054252">
    <property type="component" value="Unassembled WGS sequence"/>
</dbReference>
<keyword evidence="2" id="KW-1185">Reference proteome</keyword>
<reference evidence="1 2" key="1">
    <citation type="journal article" date="2021" name="Commun. Biol.">
        <title>The genome of Shorea leprosula (Dipterocarpaceae) highlights the ecological relevance of drought in aseasonal tropical rainforests.</title>
        <authorList>
            <person name="Ng K.K.S."/>
            <person name="Kobayashi M.J."/>
            <person name="Fawcett J.A."/>
            <person name="Hatakeyama M."/>
            <person name="Paape T."/>
            <person name="Ng C.H."/>
            <person name="Ang C.C."/>
            <person name="Tnah L.H."/>
            <person name="Lee C.T."/>
            <person name="Nishiyama T."/>
            <person name="Sese J."/>
            <person name="O'Brien M.J."/>
            <person name="Copetti D."/>
            <person name="Mohd Noor M.I."/>
            <person name="Ong R.C."/>
            <person name="Putra M."/>
            <person name="Sireger I.Z."/>
            <person name="Indrioko S."/>
            <person name="Kosugi Y."/>
            <person name="Izuno A."/>
            <person name="Isagi Y."/>
            <person name="Lee S.L."/>
            <person name="Shimizu K.K."/>
        </authorList>
    </citation>
    <scope>NUCLEOTIDE SEQUENCE [LARGE SCALE GENOMIC DNA]</scope>
    <source>
        <strain evidence="1">214</strain>
    </source>
</reference>
<sequence length="109" mass="12797">MPPPLSPILGEHSFVNPTFNKDSEYGDDVAQSGDSLMKVMLESEERDQQRSQEIARQLDESFQNLVQNLAQSLVDMWHSNEKRARVWREQNAKNWRAFQVEIERMEEAF</sequence>
<proteinExistence type="predicted"/>
<dbReference type="AlphaFoldDB" id="A0AAV5LDT9"/>